<dbReference type="Proteomes" id="UP000182241">
    <property type="component" value="Unassembled WGS sequence"/>
</dbReference>
<dbReference type="InterPro" id="IPR003593">
    <property type="entry name" value="AAA+_ATPase"/>
</dbReference>
<dbReference type="FunFam" id="3.40.50.300:FF:000016">
    <property type="entry name" value="Oligopeptide ABC transporter ATP-binding component"/>
    <property type="match status" value="1"/>
</dbReference>
<proteinExistence type="inferred from homology"/>
<evidence type="ECO:0000256" key="3">
    <source>
        <dbReference type="ARBA" id="ARBA00022741"/>
    </source>
</evidence>
<dbReference type="InterPro" id="IPR003439">
    <property type="entry name" value="ABC_transporter-like_ATP-bd"/>
</dbReference>
<evidence type="ECO:0000259" key="5">
    <source>
        <dbReference type="PROSITE" id="PS50893"/>
    </source>
</evidence>
<reference evidence="7" key="1">
    <citation type="submission" date="2016-10" db="EMBL/GenBank/DDBJ databases">
        <authorList>
            <person name="Varghese N."/>
            <person name="Submissions S."/>
        </authorList>
    </citation>
    <scope>NUCLEOTIDE SEQUENCE [LARGE SCALE GENOMIC DNA]</scope>
    <source>
        <strain evidence="7">DSM 44234</strain>
    </source>
</reference>
<dbReference type="SUPFAM" id="SSF52540">
    <property type="entry name" value="P-loop containing nucleoside triphosphate hydrolases"/>
    <property type="match status" value="1"/>
</dbReference>
<dbReference type="InterPro" id="IPR027417">
    <property type="entry name" value="P-loop_NTPase"/>
</dbReference>
<dbReference type="OrthoDB" id="8036461at2"/>
<dbReference type="EMBL" id="FNSA01000003">
    <property type="protein sequence ID" value="SEB88045.1"/>
    <property type="molecule type" value="Genomic_DNA"/>
</dbReference>
<keyword evidence="3" id="KW-0547">Nucleotide-binding</keyword>
<dbReference type="PROSITE" id="PS50893">
    <property type="entry name" value="ABC_TRANSPORTER_2"/>
    <property type="match status" value="1"/>
</dbReference>
<dbReference type="Gene3D" id="3.40.50.300">
    <property type="entry name" value="P-loop containing nucleotide triphosphate hydrolases"/>
    <property type="match status" value="1"/>
</dbReference>
<dbReference type="RefSeq" id="WP_068740843.1">
    <property type="nucleotide sequence ID" value="NZ_FNSA01000003.1"/>
</dbReference>
<dbReference type="PANTHER" id="PTHR43067">
    <property type="entry name" value="OLIGOPEPTIDE/DIPEPTIDE ABC TRANSPORTER, ATPASE SUBUNIT"/>
    <property type="match status" value="1"/>
</dbReference>
<protein>
    <submittedName>
        <fullName evidence="6">Peptide/nickel transport system ATP-binding protein</fullName>
    </submittedName>
</protein>
<dbReference type="GO" id="GO:0015833">
    <property type="term" value="P:peptide transport"/>
    <property type="evidence" value="ECO:0007669"/>
    <property type="project" value="InterPro"/>
</dbReference>
<organism evidence="6 7">
    <name type="scientific">Tsukamurella tyrosinosolvens</name>
    <dbReference type="NCBI Taxonomy" id="57704"/>
    <lineage>
        <taxon>Bacteria</taxon>
        <taxon>Bacillati</taxon>
        <taxon>Actinomycetota</taxon>
        <taxon>Actinomycetes</taxon>
        <taxon>Mycobacteriales</taxon>
        <taxon>Tsukamurellaceae</taxon>
        <taxon>Tsukamurella</taxon>
    </lineage>
</organism>
<dbReference type="PROSITE" id="PS00211">
    <property type="entry name" value="ABC_TRANSPORTER_1"/>
    <property type="match status" value="1"/>
</dbReference>
<keyword evidence="2" id="KW-0813">Transport</keyword>
<dbReference type="NCBIfam" id="TIGR01727">
    <property type="entry name" value="oligo_HPY"/>
    <property type="match status" value="1"/>
</dbReference>
<evidence type="ECO:0000313" key="6">
    <source>
        <dbReference type="EMBL" id="SEB88045.1"/>
    </source>
</evidence>
<gene>
    <name evidence="6" type="ORF">SAMN04489793_1007</name>
</gene>
<dbReference type="Pfam" id="PF08352">
    <property type="entry name" value="oligo_HPY"/>
    <property type="match status" value="1"/>
</dbReference>
<sequence length="330" mass="35897">MPNVLEIRGLDVHYVSPDAVVPACRNVNLDVEENSILGIAGESGSGKTTLLAAIVRLQRPPAETVAGTVTFASDAGPIDLNTADEKTLRDMRWSEFSVVFQSAMDALNPVMRLGAQFVDVLRTHDPNLSRSAAYDRAKELLSMVGISGDRIGSYPFEMSGGQRQRASIALALACKPKLVVMDEPTTAVDVVMQRTILSQVLKLKAELGFAVVFVTHDLTLLLEFADRVAIMYGGRVVEVGPAQQIYDAPLHPYTRGLRDSFPPLRSSEKQFRGIPGAPPDPRIPMPGCAFSPRCPVAIDRCTVERPELEQYPESDRSVACHLPATTRSAQ</sequence>
<evidence type="ECO:0000313" key="7">
    <source>
        <dbReference type="Proteomes" id="UP000182241"/>
    </source>
</evidence>
<dbReference type="InterPro" id="IPR017871">
    <property type="entry name" value="ABC_transporter-like_CS"/>
</dbReference>
<evidence type="ECO:0000256" key="4">
    <source>
        <dbReference type="ARBA" id="ARBA00022840"/>
    </source>
</evidence>
<dbReference type="Pfam" id="PF00005">
    <property type="entry name" value="ABC_tran"/>
    <property type="match status" value="1"/>
</dbReference>
<keyword evidence="4 6" id="KW-0067">ATP-binding</keyword>
<evidence type="ECO:0000256" key="2">
    <source>
        <dbReference type="ARBA" id="ARBA00022448"/>
    </source>
</evidence>
<name>A0A1H4MZX4_TSUTY</name>
<keyword evidence="7" id="KW-1185">Reference proteome</keyword>
<dbReference type="STRING" id="57704.SAMN04489793_1007"/>
<dbReference type="PANTHER" id="PTHR43067:SF3">
    <property type="entry name" value="MALTOSE ABC TRANSPORTER, ATP-BINDING PROTEIN"/>
    <property type="match status" value="1"/>
</dbReference>
<feature type="domain" description="ABC transporter" evidence="5">
    <location>
        <begin position="7"/>
        <end position="258"/>
    </location>
</feature>
<dbReference type="InterPro" id="IPR013563">
    <property type="entry name" value="Oligopep_ABC_C"/>
</dbReference>
<evidence type="ECO:0000256" key="1">
    <source>
        <dbReference type="ARBA" id="ARBA00005417"/>
    </source>
</evidence>
<comment type="similarity">
    <text evidence="1">Belongs to the ABC transporter superfamily.</text>
</comment>
<accession>A0A1H4MZX4</accession>
<dbReference type="GO" id="GO:0016887">
    <property type="term" value="F:ATP hydrolysis activity"/>
    <property type="evidence" value="ECO:0007669"/>
    <property type="project" value="InterPro"/>
</dbReference>
<dbReference type="AlphaFoldDB" id="A0A1H4MZX4"/>
<dbReference type="CDD" id="cd03257">
    <property type="entry name" value="ABC_NikE_OppD_transporters"/>
    <property type="match status" value="1"/>
</dbReference>
<dbReference type="SMART" id="SM00382">
    <property type="entry name" value="AAA"/>
    <property type="match status" value="1"/>
</dbReference>
<dbReference type="GO" id="GO:0005524">
    <property type="term" value="F:ATP binding"/>
    <property type="evidence" value="ECO:0007669"/>
    <property type="project" value="UniProtKB-KW"/>
</dbReference>